<accession>A0ABT1LGV1</accession>
<organism evidence="6 7">
    <name type="scientific">Alsobacter ponti</name>
    <dbReference type="NCBI Taxonomy" id="2962936"/>
    <lineage>
        <taxon>Bacteria</taxon>
        <taxon>Pseudomonadati</taxon>
        <taxon>Pseudomonadota</taxon>
        <taxon>Alphaproteobacteria</taxon>
        <taxon>Hyphomicrobiales</taxon>
        <taxon>Alsobacteraceae</taxon>
        <taxon>Alsobacter</taxon>
    </lineage>
</organism>
<name>A0ABT1LGV1_9HYPH</name>
<dbReference type="SUPFAM" id="SSF52172">
    <property type="entry name" value="CheY-like"/>
    <property type="match status" value="1"/>
</dbReference>
<evidence type="ECO:0000256" key="1">
    <source>
        <dbReference type="ARBA" id="ARBA00022553"/>
    </source>
</evidence>
<dbReference type="EMBL" id="JANCLU010000020">
    <property type="protein sequence ID" value="MCP8940333.1"/>
    <property type="molecule type" value="Genomic_DNA"/>
</dbReference>
<feature type="modified residue" description="4-aspartylphosphate" evidence="4">
    <location>
        <position position="58"/>
    </location>
</feature>
<dbReference type="SMART" id="SM00448">
    <property type="entry name" value="REC"/>
    <property type="match status" value="1"/>
</dbReference>
<evidence type="ECO:0000256" key="3">
    <source>
        <dbReference type="ARBA" id="ARBA00023163"/>
    </source>
</evidence>
<reference evidence="6 7" key="1">
    <citation type="submission" date="2022-07" db="EMBL/GenBank/DDBJ databases">
        <authorList>
            <person name="Li W.-J."/>
            <person name="Deng Q.-Q."/>
        </authorList>
    </citation>
    <scope>NUCLEOTIDE SEQUENCE [LARGE SCALE GENOMIC DNA]</scope>
    <source>
        <strain evidence="6 7">SYSU M60028</strain>
    </source>
</reference>
<dbReference type="Gene3D" id="3.40.50.2300">
    <property type="match status" value="1"/>
</dbReference>
<dbReference type="InterPro" id="IPR050595">
    <property type="entry name" value="Bact_response_regulator"/>
</dbReference>
<proteinExistence type="predicted"/>
<dbReference type="InterPro" id="IPR011006">
    <property type="entry name" value="CheY-like_superfamily"/>
</dbReference>
<dbReference type="Proteomes" id="UP001205890">
    <property type="component" value="Unassembled WGS sequence"/>
</dbReference>
<keyword evidence="2" id="KW-0805">Transcription regulation</keyword>
<dbReference type="Pfam" id="PF00072">
    <property type="entry name" value="Response_reg"/>
    <property type="match status" value="1"/>
</dbReference>
<evidence type="ECO:0000313" key="6">
    <source>
        <dbReference type="EMBL" id="MCP8940333.1"/>
    </source>
</evidence>
<protein>
    <submittedName>
        <fullName evidence="6">Response regulator</fullName>
    </submittedName>
</protein>
<evidence type="ECO:0000313" key="7">
    <source>
        <dbReference type="Proteomes" id="UP001205890"/>
    </source>
</evidence>
<dbReference type="PANTHER" id="PTHR44591">
    <property type="entry name" value="STRESS RESPONSE REGULATOR PROTEIN 1"/>
    <property type="match status" value="1"/>
</dbReference>
<keyword evidence="7" id="KW-1185">Reference proteome</keyword>
<evidence type="ECO:0000256" key="2">
    <source>
        <dbReference type="ARBA" id="ARBA00023015"/>
    </source>
</evidence>
<dbReference type="PROSITE" id="PS50110">
    <property type="entry name" value="RESPONSE_REGULATORY"/>
    <property type="match status" value="1"/>
</dbReference>
<feature type="domain" description="Response regulatory" evidence="5">
    <location>
        <begin position="8"/>
        <end position="124"/>
    </location>
</feature>
<evidence type="ECO:0000256" key="4">
    <source>
        <dbReference type="PROSITE-ProRule" id="PRU00169"/>
    </source>
</evidence>
<dbReference type="InterPro" id="IPR001789">
    <property type="entry name" value="Sig_transdc_resp-reg_receiver"/>
</dbReference>
<keyword evidence="3" id="KW-0804">Transcription</keyword>
<dbReference type="PANTHER" id="PTHR44591:SF3">
    <property type="entry name" value="RESPONSE REGULATORY DOMAIN-CONTAINING PROTEIN"/>
    <property type="match status" value="1"/>
</dbReference>
<gene>
    <name evidence="6" type="ORF">NK718_17540</name>
</gene>
<evidence type="ECO:0000259" key="5">
    <source>
        <dbReference type="PROSITE" id="PS50110"/>
    </source>
</evidence>
<comment type="caution">
    <text evidence="6">The sequence shown here is derived from an EMBL/GenBank/DDBJ whole genome shotgun (WGS) entry which is preliminary data.</text>
</comment>
<sequence length="130" mass="14037">MTADIAAPILVVDDSPAMHRVIAEILSRCGVEDVEFANGVSDAVRKLSARAYSLVISDYWLGEQTGHDLHAAMASKRDWQDTPLILLTNQPDRADELFGQGGNRFWLTKPFTAQGLRGKIESALSGGPGA</sequence>
<dbReference type="RefSeq" id="WP_254744935.1">
    <property type="nucleotide sequence ID" value="NZ_JANCLU010000020.1"/>
</dbReference>
<keyword evidence="1 4" id="KW-0597">Phosphoprotein</keyword>